<dbReference type="EMBL" id="JBHUJD010000003">
    <property type="protein sequence ID" value="MFD2309431.1"/>
    <property type="molecule type" value="Genomic_DNA"/>
</dbReference>
<feature type="compositionally biased region" description="Basic and acidic residues" evidence="1">
    <location>
        <begin position="1"/>
        <end position="12"/>
    </location>
</feature>
<organism evidence="2 3">
    <name type="scientific">Microbulbifer halophilus</name>
    <dbReference type="NCBI Taxonomy" id="453963"/>
    <lineage>
        <taxon>Bacteria</taxon>
        <taxon>Pseudomonadati</taxon>
        <taxon>Pseudomonadota</taxon>
        <taxon>Gammaproteobacteria</taxon>
        <taxon>Cellvibrionales</taxon>
        <taxon>Microbulbiferaceae</taxon>
        <taxon>Microbulbifer</taxon>
    </lineage>
</organism>
<gene>
    <name evidence="2" type="ORF">ACFSKX_03290</name>
</gene>
<feature type="compositionally biased region" description="Basic residues" evidence="1">
    <location>
        <begin position="13"/>
        <end position="25"/>
    </location>
</feature>
<comment type="caution">
    <text evidence="2">The sequence shown here is derived from an EMBL/GenBank/DDBJ whole genome shotgun (WGS) entry which is preliminary data.</text>
</comment>
<name>A0ABW5E7I1_9GAMM</name>
<accession>A0ABW5E7I1</accession>
<dbReference type="Proteomes" id="UP001597425">
    <property type="component" value="Unassembled WGS sequence"/>
</dbReference>
<feature type="region of interest" description="Disordered" evidence="1">
    <location>
        <begin position="1"/>
        <end position="41"/>
    </location>
</feature>
<protein>
    <submittedName>
        <fullName evidence="2">Uncharacterized protein</fullName>
    </submittedName>
</protein>
<evidence type="ECO:0000313" key="3">
    <source>
        <dbReference type="Proteomes" id="UP001597425"/>
    </source>
</evidence>
<evidence type="ECO:0000256" key="1">
    <source>
        <dbReference type="SAM" id="MobiDB-lite"/>
    </source>
</evidence>
<sequence length="87" mass="9913">MAETPKESDHTSIKRRIRAARKTRQPGRLLPFAGNPRKSIPEGIPAPLDNYLELMNWSGRFLREGKRAAIDENLSPILDSLQIDPRH</sequence>
<keyword evidence="3" id="KW-1185">Reference proteome</keyword>
<evidence type="ECO:0000313" key="2">
    <source>
        <dbReference type="EMBL" id="MFD2309431.1"/>
    </source>
</evidence>
<proteinExistence type="predicted"/>
<reference evidence="3" key="1">
    <citation type="journal article" date="2019" name="Int. J. Syst. Evol. Microbiol.">
        <title>The Global Catalogue of Microorganisms (GCM) 10K type strain sequencing project: providing services to taxonomists for standard genome sequencing and annotation.</title>
        <authorList>
            <consortium name="The Broad Institute Genomics Platform"/>
            <consortium name="The Broad Institute Genome Sequencing Center for Infectious Disease"/>
            <person name="Wu L."/>
            <person name="Ma J."/>
        </authorList>
    </citation>
    <scope>NUCLEOTIDE SEQUENCE [LARGE SCALE GENOMIC DNA]</scope>
    <source>
        <strain evidence="3">KCTC 12848</strain>
    </source>
</reference>